<dbReference type="EMBL" id="JAUEIR010000001">
    <property type="protein sequence ID" value="MDN0068410.1"/>
    <property type="molecule type" value="Genomic_DNA"/>
</dbReference>
<evidence type="ECO:0000313" key="3">
    <source>
        <dbReference type="EMBL" id="MDN0068410.1"/>
    </source>
</evidence>
<reference evidence="3" key="1">
    <citation type="submission" date="2023-06" db="EMBL/GenBank/DDBJ databases">
        <authorList>
            <person name="Zeman M."/>
            <person name="Kubasova T."/>
            <person name="Jahodarova E."/>
            <person name="Nykrynova M."/>
            <person name="Rychlik I."/>
        </authorList>
    </citation>
    <scope>NUCLEOTIDE SEQUENCE</scope>
    <source>
        <strain evidence="3">15_COKtk</strain>
    </source>
</reference>
<dbReference type="InterPro" id="IPR023753">
    <property type="entry name" value="FAD/NAD-binding_dom"/>
</dbReference>
<name>A0AAW7JNA3_9ACTN</name>
<organism evidence="3 4">
    <name type="scientific">Collinsella ihumii</name>
    <dbReference type="NCBI Taxonomy" id="1720204"/>
    <lineage>
        <taxon>Bacteria</taxon>
        <taxon>Bacillati</taxon>
        <taxon>Actinomycetota</taxon>
        <taxon>Coriobacteriia</taxon>
        <taxon>Coriobacteriales</taxon>
        <taxon>Coriobacteriaceae</taxon>
        <taxon>Collinsella</taxon>
    </lineage>
</organism>
<evidence type="ECO:0000256" key="1">
    <source>
        <dbReference type="ARBA" id="ARBA00023002"/>
    </source>
</evidence>
<dbReference type="InterPro" id="IPR051691">
    <property type="entry name" value="Metab_Enz_Cyan_OpOx_G3PDH"/>
</dbReference>
<dbReference type="RefSeq" id="WP_204565255.1">
    <property type="nucleotide sequence ID" value="NZ_JAUEIR010000001.1"/>
</dbReference>
<gene>
    <name evidence="3" type="ORF">QVN40_01685</name>
</gene>
<dbReference type="PANTHER" id="PTHR42949:SF3">
    <property type="entry name" value="ANAEROBIC GLYCEROL-3-PHOSPHATE DEHYDROGENASE SUBUNIT B"/>
    <property type="match status" value="1"/>
</dbReference>
<dbReference type="PANTHER" id="PTHR42949">
    <property type="entry name" value="ANAEROBIC GLYCEROL-3-PHOSPHATE DEHYDROGENASE SUBUNIT B"/>
    <property type="match status" value="1"/>
</dbReference>
<dbReference type="GO" id="GO:0016491">
    <property type="term" value="F:oxidoreductase activity"/>
    <property type="evidence" value="ECO:0007669"/>
    <property type="project" value="UniProtKB-KW"/>
</dbReference>
<dbReference type="Gene3D" id="3.50.50.60">
    <property type="entry name" value="FAD/NAD(P)-binding domain"/>
    <property type="match status" value="2"/>
</dbReference>
<dbReference type="Proteomes" id="UP001168505">
    <property type="component" value="Unassembled WGS sequence"/>
</dbReference>
<dbReference type="PRINTS" id="PR00368">
    <property type="entry name" value="FADPNR"/>
</dbReference>
<dbReference type="SUPFAM" id="SSF51905">
    <property type="entry name" value="FAD/NAD(P)-binding domain"/>
    <property type="match status" value="1"/>
</dbReference>
<reference evidence="3" key="2">
    <citation type="submission" date="2023-08" db="EMBL/GenBank/DDBJ databases">
        <title>Identification and characterization of horizontal gene transfer across gut microbiota members of farm animals based on homology search.</title>
        <authorList>
            <person name="Schwarzerova J."/>
            <person name="Nykrynova M."/>
            <person name="Jureckova K."/>
            <person name="Cejkova D."/>
            <person name="Rychlik I."/>
        </authorList>
    </citation>
    <scope>NUCLEOTIDE SEQUENCE</scope>
    <source>
        <strain evidence="3">15_COKtk</strain>
    </source>
</reference>
<evidence type="ECO:0000313" key="4">
    <source>
        <dbReference type="Proteomes" id="UP001168505"/>
    </source>
</evidence>
<sequence length="412" mass="44477">MKHVDAIIVGGGPAGLAAAIELRRKGIDDILILEREKKPGGILRQCIHDGFGLTRFGETLSGPEYAARFVREAESLEIPCLTDTTVLEITPDRHVFASSSEHGMMEFEAGAIILAMGCRERTRGAISIPGTRPAGVYTAGVAQAYINLKNKMVGRRVIILGSGDIGMIMARRMTLEGAEVLGVFEVQPYASGLPRNVEQCLNDYNIPLSLSHTVTDIRGTDRLESVVISEVDDHMQPIPGTEKEYECDTLILSVGLIPENELTWMAGAEKDPGTSGPAVDENYQTTVPGIFAAGNVLHVHDLVDFVSLEAEALADSAARFITQGSLPESKLAVRGGELVGGLTPSRISGESDVTVSFRVRRPLRDCTVEIRQGETVLKRRKMAKALPAEMIQIKLAADKLNTTDDLEVTVSC</sequence>
<dbReference type="InterPro" id="IPR036188">
    <property type="entry name" value="FAD/NAD-bd_sf"/>
</dbReference>
<dbReference type="PRINTS" id="PR00469">
    <property type="entry name" value="PNDRDTASEII"/>
</dbReference>
<proteinExistence type="predicted"/>
<protein>
    <submittedName>
        <fullName evidence="3">FAD-dependent oxidoreductase</fullName>
    </submittedName>
</protein>
<accession>A0AAW7JNA3</accession>
<dbReference type="AlphaFoldDB" id="A0AAW7JNA3"/>
<comment type="caution">
    <text evidence="3">The sequence shown here is derived from an EMBL/GenBank/DDBJ whole genome shotgun (WGS) entry which is preliminary data.</text>
</comment>
<feature type="domain" description="FAD/NAD(P)-binding" evidence="2">
    <location>
        <begin position="5"/>
        <end position="297"/>
    </location>
</feature>
<evidence type="ECO:0000259" key="2">
    <source>
        <dbReference type="Pfam" id="PF07992"/>
    </source>
</evidence>
<dbReference type="Pfam" id="PF07992">
    <property type="entry name" value="Pyr_redox_2"/>
    <property type="match status" value="1"/>
</dbReference>
<keyword evidence="1" id="KW-0560">Oxidoreductase</keyword>